<keyword evidence="3" id="KW-1185">Reference proteome</keyword>
<reference evidence="2 3" key="1">
    <citation type="submission" date="2019-07" db="EMBL/GenBank/DDBJ databases">
        <authorList>
            <person name="Friedrich A."/>
            <person name="Schacherer J."/>
        </authorList>
    </citation>
    <scope>NUCLEOTIDE SEQUENCE [LARGE SCALE GENOMIC DNA]</scope>
</reference>
<dbReference type="Gene3D" id="1.25.40.10">
    <property type="entry name" value="Tetratricopeptide repeat domain"/>
    <property type="match status" value="1"/>
</dbReference>
<feature type="repeat" description="TPR" evidence="1">
    <location>
        <begin position="189"/>
        <end position="222"/>
    </location>
</feature>
<dbReference type="SMART" id="SM00028">
    <property type="entry name" value="TPR"/>
    <property type="match status" value="3"/>
</dbReference>
<gene>
    <name evidence="2" type="ORF">DEBR0S4_15720G</name>
</gene>
<dbReference type="AlphaFoldDB" id="A0A7D9CZ22"/>
<accession>A0A7D9CZ22</accession>
<organism evidence="2 3">
    <name type="scientific">Dekkera bruxellensis</name>
    <name type="common">Brettanomyces custersii</name>
    <dbReference type="NCBI Taxonomy" id="5007"/>
    <lineage>
        <taxon>Eukaryota</taxon>
        <taxon>Fungi</taxon>
        <taxon>Dikarya</taxon>
        <taxon>Ascomycota</taxon>
        <taxon>Saccharomycotina</taxon>
        <taxon>Pichiomycetes</taxon>
        <taxon>Pichiales</taxon>
        <taxon>Pichiaceae</taxon>
        <taxon>Brettanomyces</taxon>
    </lineage>
</organism>
<name>A0A7D9CZ22_DEKBR</name>
<evidence type="ECO:0000313" key="3">
    <source>
        <dbReference type="Proteomes" id="UP000478008"/>
    </source>
</evidence>
<keyword evidence="1" id="KW-0802">TPR repeat</keyword>
<dbReference type="PROSITE" id="PS50005">
    <property type="entry name" value="TPR"/>
    <property type="match status" value="2"/>
</dbReference>
<dbReference type="EMBL" id="CABFWN010000004">
    <property type="protein sequence ID" value="VUG19317.1"/>
    <property type="molecule type" value="Genomic_DNA"/>
</dbReference>
<dbReference type="Proteomes" id="UP000478008">
    <property type="component" value="Unassembled WGS sequence"/>
</dbReference>
<sequence length="380" mass="43949">MILLRTLATLSKTSVKKSKPLLTDILPRKKVISKLLFDFNARYNYHHYLPVVMDIYDKMESDKEPVTNKLKGSDLIIFQRVLKEIRIQTHSSNKYLKELEDSLIEEAATLGNRDALTIICFKSLDDTTGEYTKDDKEQAKIFINKLSKLKHPLVFKMAGDHYYRKSDIKKAVKLYGKFLKLDNNSFLASEVYKTLGMLSFQEQKLMQAKVFMEKAINLAPSNKVSQAHFILGLINEIDPLKARYHFEMAASEGFLESFVNLGFLELNYFRNIYKSKLWFKLGAELGDYNCMIGLFDCYMKEENWKNAKITYDKTVHYLRDIKSGINLDHLRSSSVEKLNRMLGELEHSASNISSIKKQDSEKPIVEKEITGAMAKSKWDI</sequence>
<dbReference type="InterPro" id="IPR011990">
    <property type="entry name" value="TPR-like_helical_dom_sf"/>
</dbReference>
<evidence type="ECO:0000313" key="2">
    <source>
        <dbReference type="EMBL" id="VUG19317.1"/>
    </source>
</evidence>
<dbReference type="SUPFAM" id="SSF81901">
    <property type="entry name" value="HCP-like"/>
    <property type="match status" value="2"/>
</dbReference>
<evidence type="ECO:0000256" key="1">
    <source>
        <dbReference type="PROSITE-ProRule" id="PRU00339"/>
    </source>
</evidence>
<dbReference type="InterPro" id="IPR019734">
    <property type="entry name" value="TPR_rpt"/>
</dbReference>
<feature type="repeat" description="TPR" evidence="1">
    <location>
        <begin position="152"/>
        <end position="185"/>
    </location>
</feature>
<proteinExistence type="predicted"/>
<protein>
    <submittedName>
        <fullName evidence="2">DEBR0S4_15720g1_1</fullName>
    </submittedName>
</protein>